<gene>
    <name evidence="1" type="ORF">GCM10010326_40900</name>
</gene>
<protein>
    <submittedName>
        <fullName evidence="1">Uncharacterized protein</fullName>
    </submittedName>
</protein>
<organism evidence="1 2">
    <name type="scientific">Streptomyces xanthochromogenes</name>
    <dbReference type="NCBI Taxonomy" id="67384"/>
    <lineage>
        <taxon>Bacteria</taxon>
        <taxon>Bacillati</taxon>
        <taxon>Actinomycetota</taxon>
        <taxon>Actinomycetes</taxon>
        <taxon>Kitasatosporales</taxon>
        <taxon>Streptomycetaceae</taxon>
        <taxon>Streptomyces</taxon>
    </lineage>
</organism>
<comment type="caution">
    <text evidence="1">The sequence shown here is derived from an EMBL/GenBank/DDBJ whole genome shotgun (WGS) entry which is preliminary data.</text>
</comment>
<reference evidence="2" key="1">
    <citation type="journal article" date="2019" name="Int. J. Syst. Evol. Microbiol.">
        <title>The Global Catalogue of Microorganisms (GCM) 10K type strain sequencing project: providing services to taxonomists for standard genome sequencing and annotation.</title>
        <authorList>
            <consortium name="The Broad Institute Genomics Platform"/>
            <consortium name="The Broad Institute Genome Sequencing Center for Infectious Disease"/>
            <person name="Wu L."/>
            <person name="Ma J."/>
        </authorList>
    </citation>
    <scope>NUCLEOTIDE SEQUENCE [LARGE SCALE GENOMIC DNA]</scope>
    <source>
        <strain evidence="2">JCM 4594</strain>
    </source>
</reference>
<evidence type="ECO:0000313" key="1">
    <source>
        <dbReference type="EMBL" id="GGY42520.1"/>
    </source>
</evidence>
<proteinExistence type="predicted"/>
<accession>A0ABQ3ADI2</accession>
<keyword evidence="2" id="KW-1185">Reference proteome</keyword>
<name>A0ABQ3ADI2_9ACTN</name>
<sequence length="71" mass="7838">MNGVKGMRGVRGSQLPLRDARFAIARALPPASSHTLPAAPDRCEVPERATAGRMRVFRGRADTPRRRLRCV</sequence>
<dbReference type="Proteomes" id="UP000600946">
    <property type="component" value="Unassembled WGS sequence"/>
</dbReference>
<evidence type="ECO:0000313" key="2">
    <source>
        <dbReference type="Proteomes" id="UP000600946"/>
    </source>
</evidence>
<dbReference type="EMBL" id="BMUU01000006">
    <property type="protein sequence ID" value="GGY42520.1"/>
    <property type="molecule type" value="Genomic_DNA"/>
</dbReference>